<evidence type="ECO:0000313" key="3">
    <source>
        <dbReference type="EMBL" id="SDP63587.1"/>
    </source>
</evidence>
<dbReference type="Proteomes" id="UP000460142">
    <property type="component" value="Unassembled WGS sequence"/>
</dbReference>
<keyword evidence="4" id="KW-1185">Reference proteome</keyword>
<gene>
    <name evidence="2" type="ORF">BVK86_03485</name>
    <name evidence="1" type="ORF">F7R15_03490</name>
    <name evidence="3" type="ORF">SAMN04490202_5274</name>
</gene>
<proteinExistence type="predicted"/>
<name>A0A1H0UBG8_PSERE</name>
<organism evidence="3 5">
    <name type="scientific">Pseudomonas reinekei</name>
    <dbReference type="NCBI Taxonomy" id="395598"/>
    <lineage>
        <taxon>Bacteria</taxon>
        <taxon>Pseudomonadati</taxon>
        <taxon>Pseudomonadota</taxon>
        <taxon>Gammaproteobacteria</taxon>
        <taxon>Pseudomonadales</taxon>
        <taxon>Pseudomonadaceae</taxon>
        <taxon>Pseudomonas</taxon>
    </lineage>
</organism>
<dbReference type="EMBL" id="MSTQ01000002">
    <property type="protein sequence ID" value="OLU05348.1"/>
    <property type="molecule type" value="Genomic_DNA"/>
</dbReference>
<dbReference type="AlphaFoldDB" id="A0A1H0UBG8"/>
<reference evidence="2" key="2">
    <citation type="submission" date="2017-01" db="EMBL/GenBank/DDBJ databases">
        <authorList>
            <person name="Mah S.A."/>
            <person name="Swanson W.J."/>
            <person name="Moy G.W."/>
            <person name="Vacquier V.D."/>
        </authorList>
    </citation>
    <scope>NUCLEOTIDE SEQUENCE [LARGE SCALE GENOMIC DNA]</scope>
    <source>
        <strain evidence="2">MT1</strain>
    </source>
</reference>
<evidence type="ECO:0000313" key="2">
    <source>
        <dbReference type="EMBL" id="OLU05348.1"/>
    </source>
</evidence>
<dbReference type="EMBL" id="VZPS01000002">
    <property type="protein sequence ID" value="KAB0487912.1"/>
    <property type="molecule type" value="Genomic_DNA"/>
</dbReference>
<evidence type="ECO:0000313" key="6">
    <source>
        <dbReference type="Proteomes" id="UP000460142"/>
    </source>
</evidence>
<protein>
    <submittedName>
        <fullName evidence="3">Uncharacterized protein</fullName>
    </submittedName>
</protein>
<dbReference type="Proteomes" id="UP000198549">
    <property type="component" value="Chromosome I"/>
</dbReference>
<reference evidence="3 5" key="1">
    <citation type="submission" date="2016-10" db="EMBL/GenBank/DDBJ databases">
        <authorList>
            <person name="de Groot N.N."/>
        </authorList>
    </citation>
    <scope>NUCLEOTIDE SEQUENCE [LARGE SCALE GENOMIC DNA]</scope>
    <source>
        <strain evidence="3 5">BS3776</strain>
    </source>
</reference>
<reference evidence="1 6" key="4">
    <citation type="submission" date="2019-09" db="EMBL/GenBank/DDBJ databases">
        <title>Draft genome sequences of 48 bacterial type strains from the CCUG.</title>
        <authorList>
            <person name="Tunovic T."/>
            <person name="Pineiro-Iglesias B."/>
            <person name="Unosson C."/>
            <person name="Inganas E."/>
            <person name="Ohlen M."/>
            <person name="Cardew S."/>
            <person name="Jensie-Markopoulos S."/>
            <person name="Salva-Serra F."/>
            <person name="Jaen-Luchoro D."/>
            <person name="Karlsson R."/>
            <person name="Svensson-Stadler L."/>
            <person name="Chun J."/>
            <person name="Moore E."/>
        </authorList>
    </citation>
    <scope>NUCLEOTIDE SEQUENCE [LARGE SCALE GENOMIC DNA]</scope>
    <source>
        <strain evidence="1 6">CCUG 53116</strain>
    </source>
</reference>
<reference evidence="4" key="3">
    <citation type="submission" date="2017-01" db="EMBL/GenBank/DDBJ databases">
        <authorList>
            <person name="Poblete-Castro I."/>
        </authorList>
    </citation>
    <scope>NUCLEOTIDE SEQUENCE [LARGE SCALE GENOMIC DNA]</scope>
    <source>
        <strain evidence="4">DSM 18361 / CCUG 53116 / MT1</strain>
    </source>
</reference>
<sequence>MNQDDLNKSVVAHLFLAGKPLVLNYQLMEKRLARPRLTTAQRTEYQRQLNYEGGFLTVADRDDAEPLLIHFRSENDRYTLRVATPGRFYGYFLSMERMQSTNGLTSSSGNLIVTQDVNPTRFYMNALSKGYERLFNVARKLIVGESDSRADAQDKVLGPTFLYRNKTPLVNDEQQYFSDTVLRAEHVIWDPLPVEFTVQIRGAGVLALDDIG</sequence>
<dbReference type="OrthoDB" id="6957043at2"/>
<evidence type="ECO:0000313" key="1">
    <source>
        <dbReference type="EMBL" id="KAB0487912.1"/>
    </source>
</evidence>
<dbReference type="RefSeq" id="WP_075945103.1">
    <property type="nucleotide sequence ID" value="NZ_LT629709.1"/>
</dbReference>
<evidence type="ECO:0000313" key="5">
    <source>
        <dbReference type="Proteomes" id="UP000198549"/>
    </source>
</evidence>
<evidence type="ECO:0000313" key="4">
    <source>
        <dbReference type="Proteomes" id="UP000186756"/>
    </source>
</evidence>
<dbReference type="Proteomes" id="UP000186756">
    <property type="component" value="Unassembled WGS sequence"/>
</dbReference>
<dbReference type="EMBL" id="LT629709">
    <property type="protein sequence ID" value="SDP63587.1"/>
    <property type="molecule type" value="Genomic_DNA"/>
</dbReference>
<accession>A0A1H0UBG8</accession>